<dbReference type="EMBL" id="JAGEUA010000003">
    <property type="protein sequence ID" value="KAL0993581.1"/>
    <property type="molecule type" value="Genomic_DNA"/>
</dbReference>
<reference evidence="2 3" key="1">
    <citation type="submission" date="2024-06" db="EMBL/GenBank/DDBJ databases">
        <authorList>
            <person name="Pan Q."/>
            <person name="Wen M."/>
            <person name="Jouanno E."/>
            <person name="Zahm M."/>
            <person name="Klopp C."/>
            <person name="Cabau C."/>
            <person name="Louis A."/>
            <person name="Berthelot C."/>
            <person name="Parey E."/>
            <person name="Roest Crollius H."/>
            <person name="Montfort J."/>
            <person name="Robinson-Rechavi M."/>
            <person name="Bouchez O."/>
            <person name="Lampietro C."/>
            <person name="Lopez Roques C."/>
            <person name="Donnadieu C."/>
            <person name="Postlethwait J."/>
            <person name="Bobe J."/>
            <person name="Verreycken H."/>
            <person name="Guiguen Y."/>
        </authorList>
    </citation>
    <scope>NUCLEOTIDE SEQUENCE [LARGE SCALE GENOMIC DNA]</scope>
    <source>
        <strain evidence="2">Up_M1</strain>
        <tissue evidence="2">Testis</tissue>
    </source>
</reference>
<feature type="region of interest" description="Disordered" evidence="1">
    <location>
        <begin position="124"/>
        <end position="144"/>
    </location>
</feature>
<feature type="region of interest" description="Disordered" evidence="1">
    <location>
        <begin position="29"/>
        <end position="110"/>
    </location>
</feature>
<sequence length="144" mass="16417">MKPYALAGGASRRTMSHYRCHLFNWYDDDDNNKLESEDEELETVQSNMETDARLQNQPAHPGEEEDWEVEITNSELAYDPEELLSPGGQPSHPSDVPSLRPVQTPYSYNPSIHHTTPVLWRCQRDPAAVPDTSTSDQFEDAEEK</sequence>
<evidence type="ECO:0000256" key="1">
    <source>
        <dbReference type="SAM" id="MobiDB-lite"/>
    </source>
</evidence>
<dbReference type="AlphaFoldDB" id="A0ABD0XN08"/>
<gene>
    <name evidence="2" type="ORF">UPYG_G00110040</name>
</gene>
<evidence type="ECO:0000313" key="3">
    <source>
        <dbReference type="Proteomes" id="UP001557470"/>
    </source>
</evidence>
<proteinExistence type="predicted"/>
<evidence type="ECO:0000313" key="2">
    <source>
        <dbReference type="EMBL" id="KAL0993581.1"/>
    </source>
</evidence>
<protein>
    <submittedName>
        <fullName evidence="2">Uncharacterized protein</fullName>
    </submittedName>
</protein>
<keyword evidence="3" id="KW-1185">Reference proteome</keyword>
<dbReference type="Proteomes" id="UP001557470">
    <property type="component" value="Unassembled WGS sequence"/>
</dbReference>
<comment type="caution">
    <text evidence="2">The sequence shown here is derived from an EMBL/GenBank/DDBJ whole genome shotgun (WGS) entry which is preliminary data.</text>
</comment>
<accession>A0ABD0XN08</accession>
<organism evidence="2 3">
    <name type="scientific">Umbra pygmaea</name>
    <name type="common">Eastern mudminnow</name>
    <dbReference type="NCBI Taxonomy" id="75934"/>
    <lineage>
        <taxon>Eukaryota</taxon>
        <taxon>Metazoa</taxon>
        <taxon>Chordata</taxon>
        <taxon>Craniata</taxon>
        <taxon>Vertebrata</taxon>
        <taxon>Euteleostomi</taxon>
        <taxon>Actinopterygii</taxon>
        <taxon>Neopterygii</taxon>
        <taxon>Teleostei</taxon>
        <taxon>Protacanthopterygii</taxon>
        <taxon>Esociformes</taxon>
        <taxon>Umbridae</taxon>
        <taxon>Umbra</taxon>
    </lineage>
</organism>
<feature type="compositionally biased region" description="Polar residues" evidence="1">
    <location>
        <begin position="43"/>
        <end position="58"/>
    </location>
</feature>
<feature type="compositionally biased region" description="Acidic residues" evidence="1">
    <location>
        <begin position="29"/>
        <end position="42"/>
    </location>
</feature>
<name>A0ABD0XN08_UMBPY</name>